<evidence type="ECO:0000259" key="6">
    <source>
        <dbReference type="PROSITE" id="PS51900"/>
    </source>
</evidence>
<dbReference type="GO" id="GO:0006310">
    <property type="term" value="P:DNA recombination"/>
    <property type="evidence" value="ECO:0007669"/>
    <property type="project" value="UniProtKB-KW"/>
</dbReference>
<keyword evidence="3" id="KW-0233">DNA recombination</keyword>
<dbReference type="CDD" id="cd00397">
    <property type="entry name" value="DNA_BRE_C"/>
    <property type="match status" value="1"/>
</dbReference>
<dbReference type="GO" id="GO:0003677">
    <property type="term" value="F:DNA binding"/>
    <property type="evidence" value="ECO:0007669"/>
    <property type="project" value="UniProtKB-UniRule"/>
</dbReference>
<dbReference type="InterPro" id="IPR013762">
    <property type="entry name" value="Integrase-like_cat_sf"/>
</dbReference>
<evidence type="ECO:0000256" key="1">
    <source>
        <dbReference type="ARBA" id="ARBA00022908"/>
    </source>
</evidence>
<evidence type="ECO:0000313" key="7">
    <source>
        <dbReference type="EMBL" id="MYL65429.1"/>
    </source>
</evidence>
<proteinExistence type="predicted"/>
<organism evidence="7 8">
    <name type="scientific">Guptibacillus hwajinpoensis</name>
    <dbReference type="NCBI Taxonomy" id="208199"/>
    <lineage>
        <taxon>Bacteria</taxon>
        <taxon>Bacillati</taxon>
        <taxon>Bacillota</taxon>
        <taxon>Bacilli</taxon>
        <taxon>Bacillales</taxon>
        <taxon>Guptibacillaceae</taxon>
        <taxon>Guptibacillus</taxon>
    </lineage>
</organism>
<dbReference type="InterPro" id="IPR010998">
    <property type="entry name" value="Integrase_recombinase_N"/>
</dbReference>
<feature type="domain" description="Core-binding (CB)" evidence="6">
    <location>
        <begin position="1"/>
        <end position="87"/>
    </location>
</feature>
<dbReference type="SUPFAM" id="SSF56349">
    <property type="entry name" value="DNA breaking-rejoining enzymes"/>
    <property type="match status" value="1"/>
</dbReference>
<dbReference type="Gene3D" id="1.10.150.130">
    <property type="match status" value="1"/>
</dbReference>
<dbReference type="Pfam" id="PF13495">
    <property type="entry name" value="Phage_int_SAM_4"/>
    <property type="match status" value="1"/>
</dbReference>
<dbReference type="PANTHER" id="PTHR30349">
    <property type="entry name" value="PHAGE INTEGRASE-RELATED"/>
    <property type="match status" value="1"/>
</dbReference>
<reference evidence="7 8" key="1">
    <citation type="submission" date="2019-11" db="EMBL/GenBank/DDBJ databases">
        <title>Genome sequences of 17 halophilic strains isolated from different environments.</title>
        <authorList>
            <person name="Furrow R.E."/>
        </authorList>
    </citation>
    <scope>NUCLEOTIDE SEQUENCE [LARGE SCALE GENOMIC DNA]</scope>
    <source>
        <strain evidence="7 8">22506_14_FS</strain>
    </source>
</reference>
<gene>
    <name evidence="7" type="ORF">GLW07_18890</name>
</gene>
<evidence type="ECO:0000259" key="5">
    <source>
        <dbReference type="PROSITE" id="PS51898"/>
    </source>
</evidence>
<dbReference type="Gene3D" id="1.10.443.10">
    <property type="entry name" value="Intergrase catalytic core"/>
    <property type="match status" value="1"/>
</dbReference>
<dbReference type="InterPro" id="IPR002104">
    <property type="entry name" value="Integrase_catalytic"/>
</dbReference>
<evidence type="ECO:0000256" key="3">
    <source>
        <dbReference type="ARBA" id="ARBA00023172"/>
    </source>
</evidence>
<sequence>MLIRYAIKEFMIEREYQNLSKNTIKAYEMTFKTFLNWTDEQEIKIIQDLNTRKVKAFLSYLKNERNNNPTSLNTKHRQLKALFNFLVSEELMDSNPADSIKKVKEDIKIKTFSDKEVKEILSYLRRIKRREDTLFAVRNHTIFLTLIGTGLRASELTSLKWSDIDLIQRTLKVFGKNRREQTVPLSEMLVRELAYWREYCLNQFGDLSSHVFVNQQNKPFSVNGLKCFFKRLSQVMEFPETRCSAHSCRHYFAKSWIQNGGDISTLSKVLRHSSIKTTEKYLHFWGNEVAEDYDKFNPLSRLPL</sequence>
<evidence type="ECO:0000256" key="4">
    <source>
        <dbReference type="PROSITE-ProRule" id="PRU01248"/>
    </source>
</evidence>
<dbReference type="Proteomes" id="UP000447833">
    <property type="component" value="Unassembled WGS sequence"/>
</dbReference>
<name>A0A845F3P8_9BACL</name>
<dbReference type="PROSITE" id="PS51898">
    <property type="entry name" value="TYR_RECOMBINASE"/>
    <property type="match status" value="1"/>
</dbReference>
<dbReference type="InterPro" id="IPR004107">
    <property type="entry name" value="Integrase_SAM-like_N"/>
</dbReference>
<dbReference type="InterPro" id="IPR044068">
    <property type="entry name" value="CB"/>
</dbReference>
<dbReference type="PANTHER" id="PTHR30349:SF81">
    <property type="entry name" value="TYROSINE RECOMBINASE XERC"/>
    <property type="match status" value="1"/>
</dbReference>
<evidence type="ECO:0000256" key="2">
    <source>
        <dbReference type="ARBA" id="ARBA00023125"/>
    </source>
</evidence>
<dbReference type="RefSeq" id="WP_160920802.1">
    <property type="nucleotide sequence ID" value="NZ_WMEY01000007.1"/>
</dbReference>
<dbReference type="AlphaFoldDB" id="A0A845F3P8"/>
<keyword evidence="2 4" id="KW-0238">DNA-binding</keyword>
<protein>
    <submittedName>
        <fullName evidence="7">Tyrosine-type recombinase/integrase</fullName>
    </submittedName>
</protein>
<accession>A0A845F3P8</accession>
<dbReference type="InterPro" id="IPR050090">
    <property type="entry name" value="Tyrosine_recombinase_XerCD"/>
</dbReference>
<dbReference type="EMBL" id="WMEY01000007">
    <property type="protein sequence ID" value="MYL65429.1"/>
    <property type="molecule type" value="Genomic_DNA"/>
</dbReference>
<dbReference type="Pfam" id="PF00589">
    <property type="entry name" value="Phage_integrase"/>
    <property type="match status" value="1"/>
</dbReference>
<dbReference type="PROSITE" id="PS51900">
    <property type="entry name" value="CB"/>
    <property type="match status" value="1"/>
</dbReference>
<keyword evidence="1" id="KW-0229">DNA integration</keyword>
<feature type="domain" description="Tyr recombinase" evidence="5">
    <location>
        <begin position="107"/>
        <end position="294"/>
    </location>
</feature>
<dbReference type="InterPro" id="IPR011010">
    <property type="entry name" value="DNA_brk_join_enz"/>
</dbReference>
<evidence type="ECO:0000313" key="8">
    <source>
        <dbReference type="Proteomes" id="UP000447833"/>
    </source>
</evidence>
<dbReference type="GO" id="GO:0015074">
    <property type="term" value="P:DNA integration"/>
    <property type="evidence" value="ECO:0007669"/>
    <property type="project" value="UniProtKB-KW"/>
</dbReference>
<comment type="caution">
    <text evidence="7">The sequence shown here is derived from an EMBL/GenBank/DDBJ whole genome shotgun (WGS) entry which is preliminary data.</text>
</comment>